<keyword evidence="1" id="KW-0812">Transmembrane</keyword>
<evidence type="ECO:0000313" key="3">
    <source>
        <dbReference type="Proteomes" id="UP000272238"/>
    </source>
</evidence>
<dbReference type="RefSeq" id="WP_121215528.1">
    <property type="nucleotide sequence ID" value="NZ_RBZN01000047.1"/>
</dbReference>
<dbReference type="OrthoDB" id="1934177at2"/>
<dbReference type="EMBL" id="RBZN01000047">
    <property type="protein sequence ID" value="RKQ14206.1"/>
    <property type="molecule type" value="Genomic_DNA"/>
</dbReference>
<evidence type="ECO:0000313" key="2">
    <source>
        <dbReference type="EMBL" id="RKQ14206.1"/>
    </source>
</evidence>
<evidence type="ECO:0008006" key="4">
    <source>
        <dbReference type="Google" id="ProtNLM"/>
    </source>
</evidence>
<gene>
    <name evidence="2" type="ORF">D8M03_14405</name>
</gene>
<keyword evidence="1" id="KW-0472">Membrane</keyword>
<organism evidence="2 3">
    <name type="scientific">Ureibacillus endophyticus</name>
    <dbReference type="NCBI Taxonomy" id="1978490"/>
    <lineage>
        <taxon>Bacteria</taxon>
        <taxon>Bacillati</taxon>
        <taxon>Bacillota</taxon>
        <taxon>Bacilli</taxon>
        <taxon>Bacillales</taxon>
        <taxon>Caryophanaceae</taxon>
        <taxon>Ureibacillus</taxon>
    </lineage>
</organism>
<feature type="transmembrane region" description="Helical" evidence="1">
    <location>
        <begin position="6"/>
        <end position="25"/>
    </location>
</feature>
<sequence>MNILSNIFVPLFAVLIVNGILWFFAKDAEKIDKGLVFNHFKLSYRRRFIGALRGIPFVLIVFLLIAWQFDVMSIKYIWLVAICILLISLESFYYYRKWKEEE</sequence>
<evidence type="ECO:0000256" key="1">
    <source>
        <dbReference type="SAM" id="Phobius"/>
    </source>
</evidence>
<keyword evidence="3" id="KW-1185">Reference proteome</keyword>
<keyword evidence="1" id="KW-1133">Transmembrane helix</keyword>
<accession>A0A494YVM8</accession>
<protein>
    <recommendedName>
        <fullName evidence="4">DUF3784 domain-containing protein</fullName>
    </recommendedName>
</protein>
<feature type="transmembrane region" description="Helical" evidence="1">
    <location>
        <begin position="48"/>
        <end position="69"/>
    </location>
</feature>
<dbReference type="Proteomes" id="UP000272238">
    <property type="component" value="Unassembled WGS sequence"/>
</dbReference>
<reference evidence="2 3" key="1">
    <citation type="journal article" date="2016" name="Antonie Van Leeuwenhoek">
        <title>Lysinibacillus endophyticus sp. nov., an indole-3-acetic acid producing endophytic bacterium isolated from corn root (Zea mays cv. Xinken-5).</title>
        <authorList>
            <person name="Yu J."/>
            <person name="Guan X."/>
            <person name="Liu C."/>
            <person name="Xiang W."/>
            <person name="Yu Z."/>
            <person name="Liu X."/>
            <person name="Wang G."/>
        </authorList>
    </citation>
    <scope>NUCLEOTIDE SEQUENCE [LARGE SCALE GENOMIC DNA]</scope>
    <source>
        <strain evidence="2 3">DSM 100506</strain>
    </source>
</reference>
<feature type="transmembrane region" description="Helical" evidence="1">
    <location>
        <begin position="75"/>
        <end position="95"/>
    </location>
</feature>
<dbReference type="AlphaFoldDB" id="A0A494YVM8"/>
<comment type="caution">
    <text evidence="2">The sequence shown here is derived from an EMBL/GenBank/DDBJ whole genome shotgun (WGS) entry which is preliminary data.</text>
</comment>
<proteinExistence type="predicted"/>
<name>A0A494YVM8_9BACL</name>